<reference evidence="1 2" key="2">
    <citation type="journal article" date="2012" name="Eukaryot. Cell">
        <title>Genome update of Botrytis cinerea strains B05.10 and T4.</title>
        <authorList>
            <person name="Staats M."/>
            <person name="van Kan J.A."/>
        </authorList>
    </citation>
    <scope>NUCLEOTIDE SEQUENCE [LARGE SCALE GENOMIC DNA]</scope>
    <source>
        <strain evidence="1 2">B05.10</strain>
    </source>
</reference>
<reference evidence="1 2" key="1">
    <citation type="journal article" date="2011" name="PLoS Genet.">
        <title>Genomic analysis of the necrotrophic fungal pathogens Sclerotinia sclerotiorum and Botrytis cinerea.</title>
        <authorList>
            <person name="Amselem J."/>
            <person name="Cuomo C.A."/>
            <person name="van Kan J.A."/>
            <person name="Viaud M."/>
            <person name="Benito E.P."/>
            <person name="Couloux A."/>
            <person name="Coutinho P.M."/>
            <person name="de Vries R.P."/>
            <person name="Dyer P.S."/>
            <person name="Fillinger S."/>
            <person name="Fournier E."/>
            <person name="Gout L."/>
            <person name="Hahn M."/>
            <person name="Kohn L."/>
            <person name="Lapalu N."/>
            <person name="Plummer K.M."/>
            <person name="Pradier J.M."/>
            <person name="Quevillon E."/>
            <person name="Sharon A."/>
            <person name="Simon A."/>
            <person name="ten Have A."/>
            <person name="Tudzynski B."/>
            <person name="Tudzynski P."/>
            <person name="Wincker P."/>
            <person name="Andrew M."/>
            <person name="Anthouard V."/>
            <person name="Beever R.E."/>
            <person name="Beffa R."/>
            <person name="Benoit I."/>
            <person name="Bouzid O."/>
            <person name="Brault B."/>
            <person name="Chen Z."/>
            <person name="Choquer M."/>
            <person name="Collemare J."/>
            <person name="Cotton P."/>
            <person name="Danchin E.G."/>
            <person name="Da Silva C."/>
            <person name="Gautier A."/>
            <person name="Giraud C."/>
            <person name="Giraud T."/>
            <person name="Gonzalez C."/>
            <person name="Grossetete S."/>
            <person name="Guldener U."/>
            <person name="Henrissat B."/>
            <person name="Howlett B.J."/>
            <person name="Kodira C."/>
            <person name="Kretschmer M."/>
            <person name="Lappartient A."/>
            <person name="Leroch M."/>
            <person name="Levis C."/>
            <person name="Mauceli E."/>
            <person name="Neuveglise C."/>
            <person name="Oeser B."/>
            <person name="Pearson M."/>
            <person name="Poulain J."/>
            <person name="Poussereau N."/>
            <person name="Quesneville H."/>
            <person name="Rascle C."/>
            <person name="Schumacher J."/>
            <person name="Segurens B."/>
            <person name="Sexton A."/>
            <person name="Silva E."/>
            <person name="Sirven C."/>
            <person name="Soanes D.M."/>
            <person name="Talbot N.J."/>
            <person name="Templeton M."/>
            <person name="Yandava C."/>
            <person name="Yarden O."/>
            <person name="Zeng Q."/>
            <person name="Rollins J.A."/>
            <person name="Lebrun M.H."/>
            <person name="Dickman M."/>
        </authorList>
    </citation>
    <scope>NUCLEOTIDE SEQUENCE [LARGE SCALE GENOMIC DNA]</scope>
    <source>
        <strain evidence="1 2">B05.10</strain>
    </source>
</reference>
<evidence type="ECO:0008006" key="3">
    <source>
        <dbReference type="Google" id="ProtNLM"/>
    </source>
</evidence>
<dbReference type="OrthoDB" id="5270965at2759"/>
<dbReference type="EMBL" id="CP009814">
    <property type="protein sequence ID" value="ATZ54626.1"/>
    <property type="molecule type" value="Genomic_DNA"/>
</dbReference>
<dbReference type="Proteomes" id="UP000001798">
    <property type="component" value="Chromosome 10"/>
</dbReference>
<dbReference type="SUPFAM" id="SSF51182">
    <property type="entry name" value="RmlC-like cupins"/>
    <property type="match status" value="1"/>
</dbReference>
<dbReference type="GeneID" id="36394615"/>
<dbReference type="PANTHER" id="PTHR40434">
    <property type="entry name" value="CUPIN_2 DOMAIN-CONTAINING PROTEIN"/>
    <property type="match status" value="1"/>
</dbReference>
<accession>A0A384JVJ3</accession>
<evidence type="ECO:0000313" key="1">
    <source>
        <dbReference type="EMBL" id="ATZ54626.1"/>
    </source>
</evidence>
<keyword evidence="2" id="KW-1185">Reference proteome</keyword>
<dbReference type="InterPro" id="IPR011051">
    <property type="entry name" value="RmlC_Cupin_sf"/>
</dbReference>
<organism evidence="1 2">
    <name type="scientific">Botryotinia fuckeliana (strain B05.10)</name>
    <name type="common">Noble rot fungus</name>
    <name type="synonym">Botrytis cinerea</name>
    <dbReference type="NCBI Taxonomy" id="332648"/>
    <lineage>
        <taxon>Eukaryota</taxon>
        <taxon>Fungi</taxon>
        <taxon>Dikarya</taxon>
        <taxon>Ascomycota</taxon>
        <taxon>Pezizomycotina</taxon>
        <taxon>Leotiomycetes</taxon>
        <taxon>Helotiales</taxon>
        <taxon>Sclerotiniaceae</taxon>
        <taxon>Botrytis</taxon>
    </lineage>
</organism>
<proteinExistence type="predicted"/>
<dbReference type="PANTHER" id="PTHR40434:SF1">
    <property type="entry name" value="CUPIN TYPE-1 DOMAIN-CONTAINING PROTEIN"/>
    <property type="match status" value="1"/>
</dbReference>
<dbReference type="KEGG" id="bfu:BCIN_10g06090"/>
<name>A0A384JVJ3_BOTFB</name>
<dbReference type="AlphaFoldDB" id="A0A384JVJ3"/>
<sequence>MTSSQSILQPEQKVRSWGFSTVYTWSDGPNTHYAPHSHNTLTTHLITAGELTITYPREKDAQKVTYGVGERIDVEKERVHEVWIGEEGCTYVIGESMDE</sequence>
<reference evidence="1 2" key="3">
    <citation type="journal article" date="2017" name="Mol. Plant Pathol.">
        <title>A gapless genome sequence of the fungus Botrytis cinerea.</title>
        <authorList>
            <person name="Van Kan J.A."/>
            <person name="Stassen J.H."/>
            <person name="Mosbach A."/>
            <person name="Van Der Lee T.A."/>
            <person name="Faino L."/>
            <person name="Farmer A.D."/>
            <person name="Papasotiriou D.G."/>
            <person name="Zhou S."/>
            <person name="Seidl M.F."/>
            <person name="Cottam E."/>
            <person name="Edel D."/>
            <person name="Hahn M."/>
            <person name="Schwartz D.C."/>
            <person name="Dietrich R.A."/>
            <person name="Widdison S."/>
            <person name="Scalliet G."/>
        </authorList>
    </citation>
    <scope>NUCLEOTIDE SEQUENCE [LARGE SCALE GENOMIC DNA]</scope>
    <source>
        <strain evidence="1 2">B05.10</strain>
    </source>
</reference>
<dbReference type="VEuPathDB" id="FungiDB:Bcin10g06090"/>
<gene>
    <name evidence="1" type="ORF">BCIN_10g06090</name>
</gene>
<protein>
    <recommendedName>
        <fullName evidence="3">Cupin 2 conserved barrel domain-containing protein</fullName>
    </recommendedName>
</protein>
<dbReference type="RefSeq" id="XP_024551533.1">
    <property type="nucleotide sequence ID" value="XM_024695739.1"/>
</dbReference>
<evidence type="ECO:0000313" key="2">
    <source>
        <dbReference type="Proteomes" id="UP000001798"/>
    </source>
</evidence>